<sequence>MSVRTTILVLLASLQLLTTAGEDLQTPSTQATTTTISNITPTESKSNENFQSHSTQATTTTISNITPTDSKSNENFQSHSTQATTTTISNITPTESKSNDSSSNTSETSPAVSDNANITSTMKPVTTAPVAPNKDLNTSITTGTTPMNRSTVQPSPSNERPLDTNIKEDKDSNWMWISLGSVGLAGLAGVAGIKIFRNRSTIHDHTDVTDNGTENASFQSRPESSKDGVQLIGVKSSDENAAAR</sequence>
<keyword evidence="2" id="KW-1185">Reference proteome</keyword>
<gene>
    <name evidence="1" type="ORF">DPEC_G00102630</name>
</gene>
<evidence type="ECO:0000313" key="1">
    <source>
        <dbReference type="EMBL" id="KAJ8008228.1"/>
    </source>
</evidence>
<protein>
    <submittedName>
        <fullName evidence="1">Uncharacterized protein</fullName>
    </submittedName>
</protein>
<evidence type="ECO:0000313" key="2">
    <source>
        <dbReference type="Proteomes" id="UP001157502"/>
    </source>
</evidence>
<dbReference type="EMBL" id="CM055735">
    <property type="protein sequence ID" value="KAJ8008228.1"/>
    <property type="molecule type" value="Genomic_DNA"/>
</dbReference>
<proteinExistence type="predicted"/>
<organism evidence="1 2">
    <name type="scientific">Dallia pectoralis</name>
    <name type="common">Alaska blackfish</name>
    <dbReference type="NCBI Taxonomy" id="75939"/>
    <lineage>
        <taxon>Eukaryota</taxon>
        <taxon>Metazoa</taxon>
        <taxon>Chordata</taxon>
        <taxon>Craniata</taxon>
        <taxon>Vertebrata</taxon>
        <taxon>Euteleostomi</taxon>
        <taxon>Actinopterygii</taxon>
        <taxon>Neopterygii</taxon>
        <taxon>Teleostei</taxon>
        <taxon>Protacanthopterygii</taxon>
        <taxon>Esociformes</taxon>
        <taxon>Umbridae</taxon>
        <taxon>Dallia</taxon>
    </lineage>
</organism>
<reference evidence="1" key="1">
    <citation type="submission" date="2021-05" db="EMBL/GenBank/DDBJ databases">
        <authorList>
            <person name="Pan Q."/>
            <person name="Jouanno E."/>
            <person name="Zahm M."/>
            <person name="Klopp C."/>
            <person name="Cabau C."/>
            <person name="Louis A."/>
            <person name="Berthelot C."/>
            <person name="Parey E."/>
            <person name="Roest Crollius H."/>
            <person name="Montfort J."/>
            <person name="Robinson-Rechavi M."/>
            <person name="Bouchez O."/>
            <person name="Lampietro C."/>
            <person name="Lopez Roques C."/>
            <person name="Donnadieu C."/>
            <person name="Postlethwait J."/>
            <person name="Bobe J."/>
            <person name="Dillon D."/>
            <person name="Chandos A."/>
            <person name="von Hippel F."/>
            <person name="Guiguen Y."/>
        </authorList>
    </citation>
    <scope>NUCLEOTIDE SEQUENCE</scope>
    <source>
        <strain evidence="1">YG-Jan2019</strain>
    </source>
</reference>
<name>A0ACC2GY33_DALPE</name>
<accession>A0ACC2GY33</accession>
<comment type="caution">
    <text evidence="1">The sequence shown here is derived from an EMBL/GenBank/DDBJ whole genome shotgun (WGS) entry which is preliminary data.</text>
</comment>
<dbReference type="Proteomes" id="UP001157502">
    <property type="component" value="Chromosome 8"/>
</dbReference>